<dbReference type="EMBL" id="AWUE01024849">
    <property type="protein sequence ID" value="OMO49556.1"/>
    <property type="molecule type" value="Genomic_DNA"/>
</dbReference>
<proteinExistence type="predicted"/>
<evidence type="ECO:0000256" key="1">
    <source>
        <dbReference type="SAM" id="MobiDB-lite"/>
    </source>
</evidence>
<comment type="caution">
    <text evidence="2">The sequence shown here is derived from an EMBL/GenBank/DDBJ whole genome shotgun (WGS) entry which is preliminary data.</text>
</comment>
<protein>
    <submittedName>
        <fullName evidence="2">Uncharacterized protein</fullName>
    </submittedName>
</protein>
<dbReference type="Proteomes" id="UP000187203">
    <property type="component" value="Unassembled WGS sequence"/>
</dbReference>
<evidence type="ECO:0000313" key="2">
    <source>
        <dbReference type="EMBL" id="OMO49556.1"/>
    </source>
</evidence>
<organism evidence="2 3">
    <name type="scientific">Corchorus olitorius</name>
    <dbReference type="NCBI Taxonomy" id="93759"/>
    <lineage>
        <taxon>Eukaryota</taxon>
        <taxon>Viridiplantae</taxon>
        <taxon>Streptophyta</taxon>
        <taxon>Embryophyta</taxon>
        <taxon>Tracheophyta</taxon>
        <taxon>Spermatophyta</taxon>
        <taxon>Magnoliopsida</taxon>
        <taxon>eudicotyledons</taxon>
        <taxon>Gunneridae</taxon>
        <taxon>Pentapetalae</taxon>
        <taxon>rosids</taxon>
        <taxon>malvids</taxon>
        <taxon>Malvales</taxon>
        <taxon>Malvaceae</taxon>
        <taxon>Grewioideae</taxon>
        <taxon>Apeibeae</taxon>
        <taxon>Corchorus</taxon>
    </lineage>
</organism>
<sequence>MTAAAPITGKHRRHSPQSPFSNLYPTSFIRPSTNQQPNPKNPDFGEISIGFKPPFFKLYQRKPLTEPGIP</sequence>
<keyword evidence="3" id="KW-1185">Reference proteome</keyword>
<reference evidence="3" key="1">
    <citation type="submission" date="2013-09" db="EMBL/GenBank/DDBJ databases">
        <title>Corchorus olitorius genome sequencing.</title>
        <authorList>
            <person name="Alam M."/>
            <person name="Haque M.S."/>
            <person name="Islam M.S."/>
            <person name="Emdad E.M."/>
            <person name="Islam M.M."/>
            <person name="Ahmed B."/>
            <person name="Halim A."/>
            <person name="Hossen Q.M.M."/>
            <person name="Hossain M.Z."/>
            <person name="Ahmed R."/>
            <person name="Khan M.M."/>
            <person name="Islam R."/>
            <person name="Rashid M.M."/>
            <person name="Khan S.A."/>
            <person name="Rahman M.S."/>
            <person name="Alam M."/>
            <person name="Yahiya A.S."/>
            <person name="Khan M.S."/>
            <person name="Azam M.S."/>
            <person name="Haque T."/>
            <person name="Lashkar M.Z.H."/>
            <person name="Akhand A.I."/>
            <person name="Morshed G."/>
            <person name="Roy S."/>
            <person name="Uddin K.S."/>
            <person name="Rabeya T."/>
            <person name="Hossain A.S."/>
            <person name="Chowdhury A."/>
            <person name="Snigdha A.R."/>
            <person name="Mortoza M.S."/>
            <person name="Matin S.A."/>
            <person name="Hoque S.M.E."/>
            <person name="Islam M.K."/>
            <person name="Roy D.K."/>
            <person name="Haider R."/>
            <person name="Moosa M.M."/>
            <person name="Elias S.M."/>
            <person name="Hasan A.M."/>
            <person name="Jahan S."/>
            <person name="Shafiuddin M."/>
            <person name="Mahmood N."/>
            <person name="Shommy N.S."/>
        </authorList>
    </citation>
    <scope>NUCLEOTIDE SEQUENCE [LARGE SCALE GENOMIC DNA]</scope>
    <source>
        <strain evidence="3">cv. O-4</strain>
    </source>
</reference>
<dbReference type="AlphaFoldDB" id="A0A1R3FUX2"/>
<name>A0A1R3FUX2_9ROSI</name>
<feature type="compositionally biased region" description="Polar residues" evidence="1">
    <location>
        <begin position="16"/>
        <end position="38"/>
    </location>
</feature>
<gene>
    <name evidence="2" type="ORF">COLO4_38502</name>
</gene>
<accession>A0A1R3FUX2</accession>
<evidence type="ECO:0000313" key="3">
    <source>
        <dbReference type="Proteomes" id="UP000187203"/>
    </source>
</evidence>
<feature type="region of interest" description="Disordered" evidence="1">
    <location>
        <begin position="1"/>
        <end position="48"/>
    </location>
</feature>